<dbReference type="InterPro" id="IPR042197">
    <property type="entry name" value="Apaf_helical"/>
</dbReference>
<keyword evidence="6" id="KW-0381">Hypersensitive response</keyword>
<dbReference type="InterPro" id="IPR027417">
    <property type="entry name" value="P-loop_NTPase"/>
</dbReference>
<dbReference type="FunFam" id="1.10.10.10:FF:000322">
    <property type="entry name" value="Probable disease resistance protein At1g63360"/>
    <property type="match status" value="1"/>
</dbReference>
<dbReference type="PANTHER" id="PTHR23155:SF1152">
    <property type="entry name" value="AAA+ ATPASE DOMAIN-CONTAINING PROTEIN"/>
    <property type="match status" value="1"/>
</dbReference>
<dbReference type="Gene3D" id="3.40.50.300">
    <property type="entry name" value="P-loop containing nucleotide triphosphate hydrolases"/>
    <property type="match status" value="1"/>
</dbReference>
<evidence type="ECO:0000259" key="12">
    <source>
        <dbReference type="Pfam" id="PF23559"/>
    </source>
</evidence>
<comment type="similarity">
    <text evidence="3">Belongs to the disease resistance NB-LRR family.</text>
</comment>
<keyword evidence="14" id="KW-1185">Reference proteome</keyword>
<evidence type="ECO:0000256" key="8">
    <source>
        <dbReference type="ARBA" id="ARBA00022741"/>
    </source>
</evidence>
<keyword evidence="4" id="KW-0963">Cytoplasm</keyword>
<dbReference type="InterPro" id="IPR058922">
    <property type="entry name" value="WHD_DRP"/>
</dbReference>
<dbReference type="Pfam" id="PF23559">
    <property type="entry name" value="WHD_DRP"/>
    <property type="match status" value="1"/>
</dbReference>
<dbReference type="Proteomes" id="UP001161247">
    <property type="component" value="Chromosome 2"/>
</dbReference>
<dbReference type="InterPro" id="IPR032675">
    <property type="entry name" value="LRR_dom_sf"/>
</dbReference>
<gene>
    <name evidence="13" type="ORF">OLC1_LOCUS6802</name>
</gene>
<comment type="subcellular location">
    <subcellularLocation>
        <location evidence="2">Cytoplasm</location>
    </subcellularLocation>
</comment>
<reference evidence="13" key="1">
    <citation type="submission" date="2023-03" db="EMBL/GenBank/DDBJ databases">
        <authorList>
            <person name="Julca I."/>
        </authorList>
    </citation>
    <scope>NUCLEOTIDE SEQUENCE</scope>
</reference>
<dbReference type="PRINTS" id="PR00364">
    <property type="entry name" value="DISEASERSIST"/>
</dbReference>
<dbReference type="GO" id="GO:0009626">
    <property type="term" value="P:plant-type hypersensitive response"/>
    <property type="evidence" value="ECO:0007669"/>
    <property type="project" value="UniProtKB-KW"/>
</dbReference>
<sequence length="1104" mass="125404">MDFRGLSSDVRKVLKEGSFLGSKNNSGAYPYDLAILFARIWFLKAEIFVHSKTLTTSVEDFFESLHEGSRFLLKSFGGQLKEKAEIQTLKLIEGMPGQVESLYKSSQSEALVENHQIRDLLYRFLVQLKLFKADALLSGEILNQKEEVSPLKKQIGTLQEGLAYLIKSDVNHPRKKEYSEDEKLILADIERLAAGVSFLCDSCPADSMELQLSNLQGKVQGLKLKLTDLYFQNPSSNFPKMPGLAPIKSLLQKLQQLRKLAHESVECATYQIEAIHGELELIICNYGHSLENEKSADDIRARLVNAAYEVQHVIDLMVSGSGGESQQLLWLFHLSEEIIHVKNQLRDCFKNRNKGLHPSELITHAEDKTASHGLKPIVSKHATHSAEKIMVGFDSDKAFILNELIHGGSHLDVVSIVGMGGIGKTTLAKNVFESLKIVHHFHTRVWCCVSQTYVKKRDLLLGVLRQLLEFTDNTLEMEDQFIEELLHKFLKGKRYLIVMDDVWHHSAWADLRNSLPDDLCGSRILITSRFLEFPKPHHLHLLSDDESWELLKKKVFGYRWWPEEFLKFGQQIAKTCKGLPLAINTVSGLLGATDEDKWQEIAERLSITKAMSATEHVMTALELSYQHLPDNLKECFLYFVVCAEDEDFSVRKLLWLWIAEGFITDEKSRTLEDLAKECFMQLIGTNLIMVAKKKSNGEVKRCRVHDLVLDFCKRKAKEANFMQLISGEPSSVLHDEHYNPSASSNSEQYRLSISGDPEGFIVSKPSGPFVRSLLFFTANQMYPGCHSDVSFIFSNFKLLKVLDLEFINAGNTLEVGLDLPVHLRYFAVGGDMDSIPSSLFKLQNLETLVVTGLMNKFVLPDTIWSMAKLRHLRITNHCIFTLQYNKNRSYSKLDSLVSLTMPSFICGEETNNIVTRFPHIRKLKCKVLEPLVGSMLVPQFPALGSLHQLETLVITYYGRPLKTCEFNLPSSLKKLTLSNFRLQWIHISDIGRLPKLEILKLISGAFVGSRWNMEEGEFLNLKYLKLDSLDIVQWDAPRDILPCLEQLVLRNCKQLGEVPVGFADISTLQKIEVHQCGVSVEESVRRIVEQQLEFGNEDIISVFP</sequence>
<evidence type="ECO:0000256" key="2">
    <source>
        <dbReference type="ARBA" id="ARBA00004496"/>
    </source>
</evidence>
<dbReference type="EMBL" id="OX459119">
    <property type="protein sequence ID" value="CAI9095935.1"/>
    <property type="molecule type" value="Genomic_DNA"/>
</dbReference>
<organism evidence="13 14">
    <name type="scientific">Oldenlandia corymbosa var. corymbosa</name>
    <dbReference type="NCBI Taxonomy" id="529605"/>
    <lineage>
        <taxon>Eukaryota</taxon>
        <taxon>Viridiplantae</taxon>
        <taxon>Streptophyta</taxon>
        <taxon>Embryophyta</taxon>
        <taxon>Tracheophyta</taxon>
        <taxon>Spermatophyta</taxon>
        <taxon>Magnoliopsida</taxon>
        <taxon>eudicotyledons</taxon>
        <taxon>Gunneridae</taxon>
        <taxon>Pentapetalae</taxon>
        <taxon>asterids</taxon>
        <taxon>lamiids</taxon>
        <taxon>Gentianales</taxon>
        <taxon>Rubiaceae</taxon>
        <taxon>Rubioideae</taxon>
        <taxon>Spermacoceae</taxon>
        <taxon>Hedyotis-Oldenlandia complex</taxon>
        <taxon>Oldenlandia</taxon>
    </lineage>
</organism>
<keyword evidence="10" id="KW-0067">ATP-binding</keyword>
<protein>
    <submittedName>
        <fullName evidence="13">OLC1v1031977C1</fullName>
    </submittedName>
</protein>
<keyword evidence="9" id="KW-0611">Plant defense</keyword>
<evidence type="ECO:0000256" key="4">
    <source>
        <dbReference type="ARBA" id="ARBA00022490"/>
    </source>
</evidence>
<dbReference type="FunFam" id="3.40.50.300:FF:001091">
    <property type="entry name" value="Probable disease resistance protein At1g61300"/>
    <property type="match status" value="1"/>
</dbReference>
<dbReference type="SUPFAM" id="SSF52058">
    <property type="entry name" value="L domain-like"/>
    <property type="match status" value="1"/>
</dbReference>
<dbReference type="InterPro" id="IPR002182">
    <property type="entry name" value="NB-ARC"/>
</dbReference>
<dbReference type="GO" id="GO:0005524">
    <property type="term" value="F:ATP binding"/>
    <property type="evidence" value="ECO:0007669"/>
    <property type="project" value="UniProtKB-KW"/>
</dbReference>
<dbReference type="SUPFAM" id="SSF52540">
    <property type="entry name" value="P-loop containing nucleoside triphosphate hydrolases"/>
    <property type="match status" value="1"/>
</dbReference>
<dbReference type="GO" id="GO:0005737">
    <property type="term" value="C:cytoplasm"/>
    <property type="evidence" value="ECO:0007669"/>
    <property type="project" value="UniProtKB-SubCell"/>
</dbReference>
<evidence type="ECO:0000313" key="14">
    <source>
        <dbReference type="Proteomes" id="UP001161247"/>
    </source>
</evidence>
<dbReference type="Gene3D" id="1.10.8.430">
    <property type="entry name" value="Helical domain of apoptotic protease-activating factors"/>
    <property type="match status" value="1"/>
</dbReference>
<dbReference type="PANTHER" id="PTHR23155">
    <property type="entry name" value="DISEASE RESISTANCE PROTEIN RP"/>
    <property type="match status" value="1"/>
</dbReference>
<evidence type="ECO:0000256" key="7">
    <source>
        <dbReference type="ARBA" id="ARBA00022737"/>
    </source>
</evidence>
<dbReference type="GO" id="GO:0043531">
    <property type="term" value="F:ADP binding"/>
    <property type="evidence" value="ECO:0007669"/>
    <property type="project" value="InterPro"/>
</dbReference>
<proteinExistence type="inferred from homology"/>
<keyword evidence="8" id="KW-0547">Nucleotide-binding</keyword>
<feature type="domain" description="Disease resistance protein winged helix" evidence="12">
    <location>
        <begin position="644"/>
        <end position="711"/>
    </location>
</feature>
<name>A0AAV1CK57_OLDCO</name>
<evidence type="ECO:0000256" key="5">
    <source>
        <dbReference type="ARBA" id="ARBA00022614"/>
    </source>
</evidence>
<evidence type="ECO:0000256" key="10">
    <source>
        <dbReference type="ARBA" id="ARBA00022840"/>
    </source>
</evidence>
<evidence type="ECO:0000259" key="11">
    <source>
        <dbReference type="Pfam" id="PF00931"/>
    </source>
</evidence>
<dbReference type="InterPro" id="IPR036388">
    <property type="entry name" value="WH-like_DNA-bd_sf"/>
</dbReference>
<evidence type="ECO:0000313" key="13">
    <source>
        <dbReference type="EMBL" id="CAI9095935.1"/>
    </source>
</evidence>
<dbReference type="GO" id="GO:0051607">
    <property type="term" value="P:defense response to virus"/>
    <property type="evidence" value="ECO:0007669"/>
    <property type="project" value="UniProtKB-ARBA"/>
</dbReference>
<keyword evidence="7" id="KW-0677">Repeat</keyword>
<evidence type="ECO:0000256" key="3">
    <source>
        <dbReference type="ARBA" id="ARBA00008894"/>
    </source>
</evidence>
<accession>A0AAV1CK57</accession>
<dbReference type="AlphaFoldDB" id="A0AAV1CK57"/>
<dbReference type="Pfam" id="PF00931">
    <property type="entry name" value="NB-ARC"/>
    <property type="match status" value="1"/>
</dbReference>
<evidence type="ECO:0000256" key="9">
    <source>
        <dbReference type="ARBA" id="ARBA00022821"/>
    </source>
</evidence>
<dbReference type="Gene3D" id="3.80.10.10">
    <property type="entry name" value="Ribonuclease Inhibitor"/>
    <property type="match status" value="1"/>
</dbReference>
<keyword evidence="5" id="KW-0433">Leucine-rich repeat</keyword>
<evidence type="ECO:0000256" key="1">
    <source>
        <dbReference type="ARBA" id="ARBA00002074"/>
    </source>
</evidence>
<feature type="domain" description="NB-ARC" evidence="11">
    <location>
        <begin position="400"/>
        <end position="556"/>
    </location>
</feature>
<evidence type="ECO:0000256" key="6">
    <source>
        <dbReference type="ARBA" id="ARBA00022667"/>
    </source>
</evidence>
<dbReference type="InterPro" id="IPR044974">
    <property type="entry name" value="Disease_R_plants"/>
</dbReference>
<comment type="function">
    <text evidence="1">Confers resistance to late blight (Phytophthora infestans) races carrying the avirulence gene Avr1. Resistance proteins guard the plant against pathogens that contain an appropriate avirulence protein via an indirect interaction with this avirulence protein. That triggers a defense system including the hypersensitive response, which restricts the pathogen growth.</text>
</comment>
<dbReference type="Gene3D" id="1.10.10.10">
    <property type="entry name" value="Winged helix-like DNA-binding domain superfamily/Winged helix DNA-binding domain"/>
    <property type="match status" value="1"/>
</dbReference>